<dbReference type="PROSITE" id="PS50294">
    <property type="entry name" value="WD_REPEATS_REGION"/>
    <property type="match status" value="1"/>
</dbReference>
<dbReference type="EMBL" id="JOKQ01000001">
    <property type="protein sequence ID" value="KHN70581.1"/>
    <property type="molecule type" value="Genomic_DNA"/>
</dbReference>
<keyword evidence="2" id="KW-0677">Repeat</keyword>
<dbReference type="PROSITE" id="PS50082">
    <property type="entry name" value="WD_REPEATS_2"/>
    <property type="match status" value="2"/>
</dbReference>
<dbReference type="InterPro" id="IPR011047">
    <property type="entry name" value="Quinoprotein_ADH-like_sf"/>
</dbReference>
<name>A0A0B2UHM0_9MICR</name>
<evidence type="ECO:0000313" key="4">
    <source>
        <dbReference type="EMBL" id="KHN70581.1"/>
    </source>
</evidence>
<dbReference type="PROSITE" id="PS00678">
    <property type="entry name" value="WD_REPEATS_1"/>
    <property type="match status" value="1"/>
</dbReference>
<evidence type="ECO:0000256" key="2">
    <source>
        <dbReference type="ARBA" id="ARBA00022737"/>
    </source>
</evidence>
<dbReference type="PANTHER" id="PTHR19854">
    <property type="entry name" value="TRANSDUCIN BETA-LIKE 3"/>
    <property type="match status" value="1"/>
</dbReference>
<dbReference type="GO" id="GO:0005730">
    <property type="term" value="C:nucleolus"/>
    <property type="evidence" value="ECO:0007669"/>
    <property type="project" value="TreeGrafter"/>
</dbReference>
<dbReference type="GO" id="GO:0000480">
    <property type="term" value="P:endonucleolytic cleavage in 5'-ETS of tricistronic rRNA transcript (SSU-rRNA, 5.8S rRNA, LSU-rRNA)"/>
    <property type="evidence" value="ECO:0007669"/>
    <property type="project" value="TreeGrafter"/>
</dbReference>
<dbReference type="OrthoDB" id="2195826at2759"/>
<dbReference type="VEuPathDB" id="MicrosporidiaDB:M896_012370"/>
<feature type="repeat" description="WD" evidence="3">
    <location>
        <begin position="537"/>
        <end position="576"/>
    </location>
</feature>
<gene>
    <name evidence="4" type="ORF">M896_012370</name>
</gene>
<proteinExistence type="predicted"/>
<dbReference type="GeneID" id="26261080"/>
<evidence type="ECO:0000256" key="1">
    <source>
        <dbReference type="ARBA" id="ARBA00022574"/>
    </source>
</evidence>
<dbReference type="GO" id="GO:0000472">
    <property type="term" value="P:endonucleolytic cleavage to generate mature 5'-end of SSU-rRNA from (SSU-rRNA, 5.8S rRNA, LSU-rRNA)"/>
    <property type="evidence" value="ECO:0007669"/>
    <property type="project" value="TreeGrafter"/>
</dbReference>
<reference evidence="4 5" key="1">
    <citation type="journal article" date="2014" name="MBio">
        <title>The Ordospora colligata genome; evolution of extreme reduction in microsporidia and host-to-parasite horizontal gene transfer.</title>
        <authorList>
            <person name="Pombert J.-F."/>
            <person name="Haag K.L."/>
            <person name="Beidas S."/>
            <person name="Ebert D."/>
            <person name="Keeling P.J."/>
        </authorList>
    </citation>
    <scope>NUCLEOTIDE SEQUENCE [LARGE SCALE GENOMIC DNA]</scope>
    <source>
        <strain evidence="4 5">OC4</strain>
    </source>
</reference>
<accession>A0A0B2UHM0</accession>
<dbReference type="HOGENOM" id="CLU_020079_0_0_1"/>
<evidence type="ECO:0000313" key="5">
    <source>
        <dbReference type="Proteomes" id="UP000031056"/>
    </source>
</evidence>
<dbReference type="InterPro" id="IPR001680">
    <property type="entry name" value="WD40_rpt"/>
</dbReference>
<organism evidence="4 5">
    <name type="scientific">Ordospora colligata OC4</name>
    <dbReference type="NCBI Taxonomy" id="1354746"/>
    <lineage>
        <taxon>Eukaryota</taxon>
        <taxon>Fungi</taxon>
        <taxon>Fungi incertae sedis</taxon>
        <taxon>Microsporidia</taxon>
        <taxon>Ordosporidae</taxon>
        <taxon>Ordospora</taxon>
    </lineage>
</organism>
<keyword evidence="5" id="KW-1185">Reference proteome</keyword>
<dbReference type="CDD" id="cd00200">
    <property type="entry name" value="WD40"/>
    <property type="match status" value="1"/>
</dbReference>
<dbReference type="GO" id="GO:0034511">
    <property type="term" value="F:U3 snoRNA binding"/>
    <property type="evidence" value="ECO:0007669"/>
    <property type="project" value="TreeGrafter"/>
</dbReference>
<dbReference type="SUPFAM" id="SSF50998">
    <property type="entry name" value="Quinoprotein alcohol dehydrogenase-like"/>
    <property type="match status" value="2"/>
</dbReference>
<dbReference type="InterPro" id="IPR019775">
    <property type="entry name" value="WD40_repeat_CS"/>
</dbReference>
<dbReference type="AlphaFoldDB" id="A0A0B2UHM0"/>
<evidence type="ECO:0000256" key="3">
    <source>
        <dbReference type="PROSITE-ProRule" id="PRU00221"/>
    </source>
</evidence>
<dbReference type="STRING" id="1354746.A0A0B2UHM0"/>
<dbReference type="InterPro" id="IPR015943">
    <property type="entry name" value="WD40/YVTN_repeat-like_dom_sf"/>
</dbReference>
<keyword evidence="1 3" id="KW-0853">WD repeat</keyword>
<dbReference type="GO" id="GO:0030686">
    <property type="term" value="C:90S preribosome"/>
    <property type="evidence" value="ECO:0007669"/>
    <property type="project" value="TreeGrafter"/>
</dbReference>
<dbReference type="Proteomes" id="UP000031056">
    <property type="component" value="Unassembled WGS sequence"/>
</dbReference>
<dbReference type="Pfam" id="PF00400">
    <property type="entry name" value="WD40"/>
    <property type="match status" value="4"/>
</dbReference>
<dbReference type="Gene3D" id="2.130.10.10">
    <property type="entry name" value="YVTN repeat-like/Quinoprotein amine dehydrogenase"/>
    <property type="match status" value="2"/>
</dbReference>
<feature type="repeat" description="WD" evidence="3">
    <location>
        <begin position="577"/>
        <end position="611"/>
    </location>
</feature>
<dbReference type="SMART" id="SM00320">
    <property type="entry name" value="WD40"/>
    <property type="match status" value="6"/>
</dbReference>
<comment type="caution">
    <text evidence="4">The sequence shown here is derived from an EMBL/GenBank/DDBJ whole genome shotgun (WGS) entry which is preliminary data.</text>
</comment>
<dbReference type="RefSeq" id="XP_014564623.1">
    <property type="nucleotide sequence ID" value="XM_014709137.1"/>
</dbReference>
<protein>
    <submittedName>
        <fullName evidence="4">WD40 domain-containing protein</fullName>
    </submittedName>
</protein>
<dbReference type="PANTHER" id="PTHR19854:SF15">
    <property type="entry name" value="TRANSDUCIN BETA-LIKE PROTEIN 3"/>
    <property type="match status" value="1"/>
</dbReference>
<dbReference type="InParanoid" id="A0A0B2UHM0"/>
<sequence length="785" mass="88731">MKAHFSLKRQLRPILTHGTPRIQDRRLYTQCNGSIIETDMDTFEVIRDIPFERVSCFDVQEGMLVVCNESIKVYDLARGEVKDTVCTSKAEVCAMYIDVIEGIGSQSERIMVVVGRIDGSVSKVDVGNKKVVWSYRMANIIFMLGKAGDVIYSLDCNEMWISNDGKIQRKCEEPEIIGVAYNKGILYSVTRQGILTKWENVPKRVDLGIECDRMAGDEKHVYVCKGMSMYVYDYDGKFKIKRDILTGEDDGEARCSKLRGEEMSLDDDSGMHMTPSSSMNVNGFYEESEDCYEDESGSEEGNKTRHEVKKIKTTYDMRDSVEGESDDEDGMAIESIGKGVIVSSEQEIFFVDDEMKTIASVIGNNDEITDLKQWNDVLFVATNSGRLRYAVVDERSGEYAFCAEIVVAHQDAIISLSVYGDFLMSVSKDKTAILWHIEPEFNSNKTNKTVNLRRMKTLRNSLSELNGCCLGSNIFVIVGSDQILQIWDYKENVYVGKIHDKEINGVAMNEQRRLIATCSQDKTAKILDFEGRVLHVLLGHTKGIWSVSFGQGLIATCSADSTIRLWEMDTFSCVGTLSGHKSGVLKGVFCINGEKLITSCATGEIKVWDIKKKVCEMNIGVHRDKVWAMMSTTRLISGGNGAIAFFEDDSLKVANEELEKKNLKESQSIEIEKCIQNNMNIRAVEILLSTDNYSQLFKVLIRCYRAKESEVFDVIDGKHKKLFEAILKQGTFKNSATIHWLIEEGLRRKWSISKELINKMYLLTEKHSLLIDEIYSHLLGFTALR</sequence>